<dbReference type="PANTHER" id="PTHR43557">
    <property type="entry name" value="APOPTOSIS-INDUCING FACTOR 1"/>
    <property type="match status" value="1"/>
</dbReference>
<dbReference type="SUPFAM" id="SSF51905">
    <property type="entry name" value="FAD/NAD(P)-binding domain"/>
    <property type="match status" value="1"/>
</dbReference>
<dbReference type="SUPFAM" id="SSF55424">
    <property type="entry name" value="FAD/NAD-linked reductases, dimerisation (C-terminal) domain"/>
    <property type="match status" value="1"/>
</dbReference>
<dbReference type="InterPro" id="IPR028202">
    <property type="entry name" value="Reductase_C"/>
</dbReference>
<dbReference type="Gene3D" id="3.30.390.30">
    <property type="match status" value="1"/>
</dbReference>
<evidence type="ECO:0000256" key="2">
    <source>
        <dbReference type="ARBA" id="ARBA00022630"/>
    </source>
</evidence>
<accession>A0ABW6GXZ7</accession>
<dbReference type="Pfam" id="PF14759">
    <property type="entry name" value="Reductase_C"/>
    <property type="match status" value="1"/>
</dbReference>
<evidence type="ECO:0000259" key="5">
    <source>
        <dbReference type="Pfam" id="PF07992"/>
    </source>
</evidence>
<keyword evidence="2" id="KW-0285">Flavoprotein</keyword>
<dbReference type="Proteomes" id="UP001599542">
    <property type="component" value="Unassembled WGS sequence"/>
</dbReference>
<dbReference type="PRINTS" id="PR00368">
    <property type="entry name" value="FADPNR"/>
</dbReference>
<proteinExistence type="predicted"/>
<evidence type="ECO:0000313" key="7">
    <source>
        <dbReference type="EMBL" id="MFE1357303.1"/>
    </source>
</evidence>
<keyword evidence="3" id="KW-0274">FAD</keyword>
<dbReference type="Gene3D" id="3.50.50.60">
    <property type="entry name" value="FAD/NAD(P)-binding domain"/>
    <property type="match status" value="2"/>
</dbReference>
<dbReference type="PRINTS" id="PR00411">
    <property type="entry name" value="PNDRDTASEI"/>
</dbReference>
<dbReference type="InterPro" id="IPR036188">
    <property type="entry name" value="FAD/NAD-bd_sf"/>
</dbReference>
<evidence type="ECO:0000313" key="8">
    <source>
        <dbReference type="Proteomes" id="UP001599542"/>
    </source>
</evidence>
<comment type="cofactor">
    <cofactor evidence="1">
        <name>FAD</name>
        <dbReference type="ChEBI" id="CHEBI:57692"/>
    </cofactor>
</comment>
<dbReference type="InterPro" id="IPR050446">
    <property type="entry name" value="FAD-oxidoreductase/Apoptosis"/>
</dbReference>
<sequence>MDTGIVIVGAGLAGAKAAEALRAEGYGGPVTLVGDEAERPYERPPLSKGYLLGKEEKEKVYVHPADWYGQHGVTLRLGTAATAVDPAGHAVTLEGGERLPFSKLLLATGSAPRTLPVPGGDGEFVRTLRRLGDSEQLRAAFRPGARVVIVGAGWIGLEAAAAARTAGAEVTVLEAAELPLLRVLGPEVARVFADLHRAHGVDLRLGVRVEELRADGVRLGDGGTVPADVLLVGVGVSPNTALAEDAGLTVDNGVRTDQHLATSHPDVFAAGDAANAFHPLFGKPIRVEHWANALNQPAVAAASMLGKAAVYDRVPYFFTDQYDLGMEYTGYAEPGGYDRVVFRGDVAGREFLAFWLSGGRVLAGMNVNVWDVTDPIRELVRSGRAVDPERLADPAVPLDEL</sequence>
<keyword evidence="4" id="KW-0560">Oxidoreductase</keyword>
<name>A0ABW6GXZ7_9ACTN</name>
<evidence type="ECO:0000256" key="3">
    <source>
        <dbReference type="ARBA" id="ARBA00022827"/>
    </source>
</evidence>
<organism evidence="7 8">
    <name type="scientific">Kitasatospora phosalacinea</name>
    <dbReference type="NCBI Taxonomy" id="2065"/>
    <lineage>
        <taxon>Bacteria</taxon>
        <taxon>Bacillati</taxon>
        <taxon>Actinomycetota</taxon>
        <taxon>Actinomycetes</taxon>
        <taxon>Kitasatosporales</taxon>
        <taxon>Streptomycetaceae</taxon>
        <taxon>Kitasatospora</taxon>
    </lineage>
</organism>
<protein>
    <submittedName>
        <fullName evidence="7">NAD(P)/FAD-dependent oxidoreductase</fullName>
    </submittedName>
</protein>
<dbReference type="EMBL" id="JBHYPX010000155">
    <property type="protein sequence ID" value="MFE1357303.1"/>
    <property type="molecule type" value="Genomic_DNA"/>
</dbReference>
<evidence type="ECO:0000256" key="1">
    <source>
        <dbReference type="ARBA" id="ARBA00001974"/>
    </source>
</evidence>
<feature type="domain" description="Reductase C-terminal" evidence="6">
    <location>
        <begin position="316"/>
        <end position="401"/>
    </location>
</feature>
<dbReference type="Pfam" id="PF07992">
    <property type="entry name" value="Pyr_redox_2"/>
    <property type="match status" value="1"/>
</dbReference>
<reference evidence="7 8" key="1">
    <citation type="submission" date="2024-09" db="EMBL/GenBank/DDBJ databases">
        <title>The Natural Products Discovery Center: Release of the First 8490 Sequenced Strains for Exploring Actinobacteria Biosynthetic Diversity.</title>
        <authorList>
            <person name="Kalkreuter E."/>
            <person name="Kautsar S.A."/>
            <person name="Yang D."/>
            <person name="Bader C.D."/>
            <person name="Teijaro C.N."/>
            <person name="Fluegel L."/>
            <person name="Davis C.M."/>
            <person name="Simpson J.R."/>
            <person name="Lauterbach L."/>
            <person name="Steele A.D."/>
            <person name="Gui C."/>
            <person name="Meng S."/>
            <person name="Li G."/>
            <person name="Viehrig K."/>
            <person name="Ye F."/>
            <person name="Su P."/>
            <person name="Kiefer A.F."/>
            <person name="Nichols A."/>
            <person name="Cepeda A.J."/>
            <person name="Yan W."/>
            <person name="Fan B."/>
            <person name="Jiang Y."/>
            <person name="Adhikari A."/>
            <person name="Zheng C.-J."/>
            <person name="Schuster L."/>
            <person name="Cowan T.M."/>
            <person name="Smanski M.J."/>
            <person name="Chevrette M.G."/>
            <person name="De Carvalho L.P.S."/>
            <person name="Shen B."/>
        </authorList>
    </citation>
    <scope>NUCLEOTIDE SEQUENCE [LARGE SCALE GENOMIC DNA]</scope>
    <source>
        <strain evidence="7 8">NPDC058753</strain>
    </source>
</reference>
<evidence type="ECO:0000259" key="6">
    <source>
        <dbReference type="Pfam" id="PF14759"/>
    </source>
</evidence>
<dbReference type="InterPro" id="IPR016156">
    <property type="entry name" value="FAD/NAD-linked_Rdtase_dimer_sf"/>
</dbReference>
<gene>
    <name evidence="7" type="ORF">ACFW6T_35605</name>
</gene>
<dbReference type="PANTHER" id="PTHR43557:SF2">
    <property type="entry name" value="RIESKE DOMAIN-CONTAINING PROTEIN-RELATED"/>
    <property type="match status" value="1"/>
</dbReference>
<evidence type="ECO:0000256" key="4">
    <source>
        <dbReference type="ARBA" id="ARBA00023002"/>
    </source>
</evidence>
<keyword evidence="8" id="KW-1185">Reference proteome</keyword>
<feature type="domain" description="FAD/NAD(P)-binding" evidence="5">
    <location>
        <begin position="5"/>
        <end position="296"/>
    </location>
</feature>
<dbReference type="RefSeq" id="WP_380332444.1">
    <property type="nucleotide sequence ID" value="NZ_JBHYPW010000105.1"/>
</dbReference>
<dbReference type="InterPro" id="IPR023753">
    <property type="entry name" value="FAD/NAD-binding_dom"/>
</dbReference>
<comment type="caution">
    <text evidence="7">The sequence shown here is derived from an EMBL/GenBank/DDBJ whole genome shotgun (WGS) entry which is preliminary data.</text>
</comment>